<evidence type="ECO:0000256" key="1">
    <source>
        <dbReference type="SAM" id="SignalP"/>
    </source>
</evidence>
<dbReference type="EMBL" id="NFKE01000002">
    <property type="protein sequence ID" value="OUP35870.1"/>
    <property type="molecule type" value="Genomic_DNA"/>
</dbReference>
<dbReference type="Proteomes" id="UP000196587">
    <property type="component" value="Unassembled WGS sequence"/>
</dbReference>
<evidence type="ECO:0000313" key="7">
    <source>
        <dbReference type="Proteomes" id="UP000285159"/>
    </source>
</evidence>
<evidence type="ECO:0000313" key="3">
    <source>
        <dbReference type="EMBL" id="OUP35870.1"/>
    </source>
</evidence>
<dbReference type="EMBL" id="QRWP01000002">
    <property type="protein sequence ID" value="RGT34962.1"/>
    <property type="molecule type" value="Genomic_DNA"/>
</dbReference>
<dbReference type="PROSITE" id="PS51257">
    <property type="entry name" value="PROKAR_LIPOPROTEIN"/>
    <property type="match status" value="1"/>
</dbReference>
<protein>
    <recommendedName>
        <fullName evidence="8">Lipoprotein, rSAM/lipoprotein system</fullName>
    </recommendedName>
</protein>
<evidence type="ECO:0000313" key="5">
    <source>
        <dbReference type="Proteomes" id="UP000195386"/>
    </source>
</evidence>
<gene>
    <name evidence="3" type="ORF">B5F24_03225</name>
    <name evidence="2" type="ORF">B5F97_03005</name>
    <name evidence="4" type="ORF">DWX38_03255</name>
</gene>
<organism evidence="3 6">
    <name type="scientific">Bacteroides clarus</name>
    <dbReference type="NCBI Taxonomy" id="626929"/>
    <lineage>
        <taxon>Bacteria</taxon>
        <taxon>Pseudomonadati</taxon>
        <taxon>Bacteroidota</taxon>
        <taxon>Bacteroidia</taxon>
        <taxon>Bacteroidales</taxon>
        <taxon>Bacteroidaceae</taxon>
        <taxon>Bacteroides</taxon>
    </lineage>
</organism>
<reference evidence="3" key="2">
    <citation type="journal article" date="2018" name="BMC Genomics">
        <title>Whole genome sequencing and function prediction of 133 gut anaerobes isolated from chicken caecum in pure cultures.</title>
        <authorList>
            <person name="Medvecky M."/>
            <person name="Cejkova D."/>
            <person name="Polansky O."/>
            <person name="Karasova D."/>
            <person name="Kubasova T."/>
            <person name="Cizek A."/>
            <person name="Rychlik I."/>
        </authorList>
    </citation>
    <scope>NUCLEOTIDE SEQUENCE</scope>
    <source>
        <strain evidence="3">An189</strain>
        <strain evidence="2">An43</strain>
    </source>
</reference>
<feature type="signal peptide" evidence="1">
    <location>
        <begin position="1"/>
        <end position="21"/>
    </location>
</feature>
<sequence>MKKRKKQWLRMCNGMMSGALVLLGFTSCDENSTGTGRCEYGTPYAKYEIKGKVMGEDRQVVSDARILVKNMAPQTDNSRTRVVSSDTVYTKENGEYLYQNTITGYQNFRVVCEDLTGAYEADSMDIKMNPTGGSGWYEGKDNKEVNFELKKKEK</sequence>
<reference evidence="4 7" key="3">
    <citation type="submission" date="2018-08" db="EMBL/GenBank/DDBJ databases">
        <title>A genome reference for cultivated species of the human gut microbiota.</title>
        <authorList>
            <person name="Zou Y."/>
            <person name="Xue W."/>
            <person name="Luo G."/>
        </authorList>
    </citation>
    <scope>NUCLEOTIDE SEQUENCE [LARGE SCALE GENOMIC DNA]</scope>
    <source>
        <strain evidence="4 7">AF19-1AC</strain>
    </source>
</reference>
<dbReference type="Proteomes" id="UP000285159">
    <property type="component" value="Unassembled WGS sequence"/>
</dbReference>
<dbReference type="InterPro" id="IPR026403">
    <property type="entry name" value="Lipo_with_rSAM"/>
</dbReference>
<accession>A0A1Y4JX17</accession>
<dbReference type="RefSeq" id="WP_009122135.1">
    <property type="nucleotide sequence ID" value="NZ_CABIZW010000003.1"/>
</dbReference>
<dbReference type="NCBIfam" id="TIGR04134">
    <property type="entry name" value="lipo_with_rSAM"/>
    <property type="match status" value="1"/>
</dbReference>
<evidence type="ECO:0000313" key="6">
    <source>
        <dbReference type="Proteomes" id="UP000196587"/>
    </source>
</evidence>
<dbReference type="AlphaFoldDB" id="A0A1Y4JX17"/>
<dbReference type="Proteomes" id="UP000195386">
    <property type="component" value="Unassembled WGS sequence"/>
</dbReference>
<dbReference type="EMBL" id="NFII01000002">
    <property type="protein sequence ID" value="OUO02503.1"/>
    <property type="molecule type" value="Genomic_DNA"/>
</dbReference>
<evidence type="ECO:0008006" key="8">
    <source>
        <dbReference type="Google" id="ProtNLM"/>
    </source>
</evidence>
<feature type="chain" id="PRO_5011008370" description="Lipoprotein, rSAM/lipoprotein system" evidence="1">
    <location>
        <begin position="22"/>
        <end position="154"/>
    </location>
</feature>
<comment type="caution">
    <text evidence="3">The sequence shown here is derived from an EMBL/GenBank/DDBJ whole genome shotgun (WGS) entry which is preliminary data.</text>
</comment>
<name>A0A1Y4JX17_9BACE</name>
<evidence type="ECO:0000313" key="2">
    <source>
        <dbReference type="EMBL" id="OUO02503.1"/>
    </source>
</evidence>
<evidence type="ECO:0000313" key="4">
    <source>
        <dbReference type="EMBL" id="RGT34962.1"/>
    </source>
</evidence>
<keyword evidence="1" id="KW-0732">Signal</keyword>
<proteinExistence type="predicted"/>
<reference evidence="5 6" key="1">
    <citation type="submission" date="2017-04" db="EMBL/GenBank/DDBJ databases">
        <title>Function of individual gut microbiota members based on whole genome sequencing of pure cultures obtained from chicken caecum.</title>
        <authorList>
            <person name="Medvecky M."/>
            <person name="Cejkova D."/>
            <person name="Polansky O."/>
            <person name="Karasova D."/>
            <person name="Kubasova T."/>
            <person name="Cizek A."/>
            <person name="Rychlik I."/>
        </authorList>
    </citation>
    <scope>NUCLEOTIDE SEQUENCE [LARGE SCALE GENOMIC DNA]</scope>
    <source>
        <strain evidence="6">An189</strain>
        <strain evidence="5">An43</strain>
    </source>
</reference>